<evidence type="ECO:0000259" key="1">
    <source>
        <dbReference type="Pfam" id="PF13963"/>
    </source>
</evidence>
<feature type="domain" description="Transposase-associated" evidence="1">
    <location>
        <begin position="7"/>
        <end position="79"/>
    </location>
</feature>
<dbReference type="InterPro" id="IPR029480">
    <property type="entry name" value="Transpos_assoc"/>
</dbReference>
<dbReference type="Proteomes" id="UP000631114">
    <property type="component" value="Unassembled WGS sequence"/>
</dbReference>
<dbReference type="EMBL" id="JADFTS010000002">
    <property type="protein sequence ID" value="KAF9619927.1"/>
    <property type="molecule type" value="Genomic_DNA"/>
</dbReference>
<proteinExistence type="predicted"/>
<sequence length="197" mass="22742">MSEKIQKAWMDEKDKRSTLYEDGARDFVSFAKTKLGGSACLCPCKNCRNWFRLEYDVVEDHLNLNGIDISYRVWVLHGERHSQTSMEHPMVGNMEEKNIEEDGLGIENFVDAYMGHGIETGDIEPPFVPKPDLGKRYLDYKREAIEKLYPSYEGPKTTLSAVVELHNLKKQFGWSENSVTALLSVLRRWLPKKTHCQ</sequence>
<name>A0A835M853_9MAGN</name>
<organism evidence="2 3">
    <name type="scientific">Coptis chinensis</name>
    <dbReference type="NCBI Taxonomy" id="261450"/>
    <lineage>
        <taxon>Eukaryota</taxon>
        <taxon>Viridiplantae</taxon>
        <taxon>Streptophyta</taxon>
        <taxon>Embryophyta</taxon>
        <taxon>Tracheophyta</taxon>
        <taxon>Spermatophyta</taxon>
        <taxon>Magnoliopsida</taxon>
        <taxon>Ranunculales</taxon>
        <taxon>Ranunculaceae</taxon>
        <taxon>Coptidoideae</taxon>
        <taxon>Coptis</taxon>
    </lineage>
</organism>
<evidence type="ECO:0000313" key="2">
    <source>
        <dbReference type="EMBL" id="KAF9619927.1"/>
    </source>
</evidence>
<comment type="caution">
    <text evidence="2">The sequence shown here is derived from an EMBL/GenBank/DDBJ whole genome shotgun (WGS) entry which is preliminary data.</text>
</comment>
<gene>
    <name evidence="2" type="ORF">IFM89_010238</name>
</gene>
<dbReference type="OrthoDB" id="1932595at2759"/>
<protein>
    <recommendedName>
        <fullName evidence="1">Transposase-associated domain-containing protein</fullName>
    </recommendedName>
</protein>
<accession>A0A835M853</accession>
<dbReference type="AlphaFoldDB" id="A0A835M853"/>
<dbReference type="Pfam" id="PF13963">
    <property type="entry name" value="Transpos_assoc"/>
    <property type="match status" value="1"/>
</dbReference>
<reference evidence="2 3" key="1">
    <citation type="submission" date="2020-10" db="EMBL/GenBank/DDBJ databases">
        <title>The Coptis chinensis genome and diversification of protoberbering-type alkaloids.</title>
        <authorList>
            <person name="Wang B."/>
            <person name="Shu S."/>
            <person name="Song C."/>
            <person name="Liu Y."/>
        </authorList>
    </citation>
    <scope>NUCLEOTIDE SEQUENCE [LARGE SCALE GENOMIC DNA]</scope>
    <source>
        <strain evidence="2">HL-2020</strain>
        <tissue evidence="2">Leaf</tissue>
    </source>
</reference>
<evidence type="ECO:0000313" key="3">
    <source>
        <dbReference type="Proteomes" id="UP000631114"/>
    </source>
</evidence>
<keyword evidence="3" id="KW-1185">Reference proteome</keyword>